<name>A8ST25_RIFPA</name>
<reference evidence="3" key="2">
    <citation type="submission" date="2007-06" db="EMBL/GenBank/DDBJ databases">
        <authorList>
            <person name="Sanchez S."/>
            <person name="Hourdez S."/>
            <person name="Lallier F.H."/>
        </authorList>
    </citation>
    <scope>NUCLEOTIDE SEQUENCE</scope>
</reference>
<accession>A8ST25</accession>
<proteinExistence type="evidence at transcript level"/>
<evidence type="ECO:0000256" key="1">
    <source>
        <dbReference type="ARBA" id="ARBA00022448"/>
    </source>
</evidence>
<dbReference type="PANTHER" id="PTHR46154:SF4">
    <property type="entry name" value="UREA ACTIVE TRANSPORTER"/>
    <property type="match status" value="1"/>
</dbReference>
<dbReference type="GO" id="GO:0015204">
    <property type="term" value="F:urea transmembrane transporter activity"/>
    <property type="evidence" value="ECO:0007669"/>
    <property type="project" value="InterPro"/>
</dbReference>
<evidence type="ECO:0000256" key="2">
    <source>
        <dbReference type="SAM" id="Phobius"/>
    </source>
</evidence>
<sequence>TYSEAINKDVIATLRRGNNNCSRHVQKSRMATNATEYLQISKNLKLWQGIVLMMAFGAFALFISIIHRIVRTKIYYDAHLLDTFFDAGGDVNMGMIACFVVAKWTWTSSLSWSTSATKQYGLA</sequence>
<dbReference type="PANTHER" id="PTHR46154">
    <property type="match status" value="1"/>
</dbReference>
<keyword evidence="2" id="KW-0812">Transmembrane</keyword>
<evidence type="ECO:0000313" key="3">
    <source>
        <dbReference type="EMBL" id="ABW24377.1"/>
    </source>
</evidence>
<keyword evidence="1" id="KW-0813">Transport</keyword>
<feature type="transmembrane region" description="Helical" evidence="2">
    <location>
        <begin position="46"/>
        <end position="66"/>
    </location>
</feature>
<keyword evidence="2" id="KW-0472">Membrane</keyword>
<dbReference type="AlphaFoldDB" id="A8ST25"/>
<feature type="non-terminal residue" evidence="3">
    <location>
        <position position="123"/>
    </location>
</feature>
<protein>
    <submittedName>
        <fullName evidence="3">Putative transcriptional regulator</fullName>
    </submittedName>
</protein>
<dbReference type="EMBL" id="EF648470">
    <property type="protein sequence ID" value="ABW24377.1"/>
    <property type="molecule type" value="mRNA"/>
</dbReference>
<organism evidence="3">
    <name type="scientific">Riftia pachyptila</name>
    <name type="common">Vent tube worm</name>
    <dbReference type="NCBI Taxonomy" id="6426"/>
    <lineage>
        <taxon>Eukaryota</taxon>
        <taxon>Metazoa</taxon>
        <taxon>Spiralia</taxon>
        <taxon>Lophotrochozoa</taxon>
        <taxon>Annelida</taxon>
        <taxon>Polychaeta</taxon>
        <taxon>Sedentaria</taxon>
        <taxon>Canalipalpata</taxon>
        <taxon>Sabellida</taxon>
        <taxon>Siboglinidae</taxon>
        <taxon>Riftia</taxon>
    </lineage>
</organism>
<feature type="non-terminal residue" evidence="3">
    <location>
        <position position="1"/>
    </location>
</feature>
<dbReference type="GO" id="GO:0005886">
    <property type="term" value="C:plasma membrane"/>
    <property type="evidence" value="ECO:0007669"/>
    <property type="project" value="TreeGrafter"/>
</dbReference>
<reference evidence="3" key="1">
    <citation type="journal article" date="2007" name="BMC Genomics">
        <title>Identification of proteins involved in the functioning of Riftia pachyptila symbiosis by Subtractive Suppression Hybridization.</title>
        <authorList>
            <person name="Sanchez S."/>
            <person name="Hourdez S."/>
            <person name="Lallier F.H."/>
        </authorList>
    </citation>
    <scope>NUCLEOTIDE SEQUENCE</scope>
</reference>
<dbReference type="InterPro" id="IPR031155">
    <property type="entry name" value="DUR"/>
</dbReference>
<keyword evidence="2" id="KW-1133">Transmembrane helix</keyword>